<protein>
    <submittedName>
        <fullName evidence="1">Uncharacterized protein</fullName>
    </submittedName>
</protein>
<name>A0A0U3AZ94_9ALTE</name>
<sequence>MSSRGEYLQKLVDHCTKDEVVDTLALAEQLNCVVVHKTFSTADKGVLLPPNATRLGRTAIVLSEDNSETENRTLIPLLLADYILNNNPDAVKRFSCDVFFLAEVRRYRASRHMFLATRLALPESIIEKISGINFDTNGYARKACLLPNFVNCAFHSHEVGGLLGLIDSLDMVPASLLKLA</sequence>
<dbReference type="RefSeq" id="WP_062479096.1">
    <property type="nucleotide sequence ID" value="NZ_CP013650.1"/>
</dbReference>
<proteinExistence type="predicted"/>
<keyword evidence="2" id="KW-1185">Reference proteome</keyword>
<dbReference type="OrthoDB" id="6383413at2"/>
<dbReference type="AlphaFoldDB" id="A0A0U3AZ94"/>
<reference evidence="1 2" key="1">
    <citation type="submission" date="2015-12" db="EMBL/GenBank/DDBJ databases">
        <title>Complete genome of Lacimicrobium alkaliphilum KCTC 32984.</title>
        <authorList>
            <person name="Kim S.-G."/>
            <person name="Lee Y.-J."/>
        </authorList>
    </citation>
    <scope>NUCLEOTIDE SEQUENCE [LARGE SCALE GENOMIC DNA]</scope>
    <source>
        <strain evidence="1 2">YelD216</strain>
    </source>
</reference>
<accession>A0A0U3AZ94</accession>
<dbReference type="KEGG" id="lal:AT746_08460"/>
<evidence type="ECO:0000313" key="1">
    <source>
        <dbReference type="EMBL" id="ALS98280.1"/>
    </source>
</evidence>
<dbReference type="Proteomes" id="UP000068447">
    <property type="component" value="Chromosome"/>
</dbReference>
<evidence type="ECO:0000313" key="2">
    <source>
        <dbReference type="Proteomes" id="UP000068447"/>
    </source>
</evidence>
<organism evidence="1 2">
    <name type="scientific">Lacimicrobium alkaliphilum</name>
    <dbReference type="NCBI Taxonomy" id="1526571"/>
    <lineage>
        <taxon>Bacteria</taxon>
        <taxon>Pseudomonadati</taxon>
        <taxon>Pseudomonadota</taxon>
        <taxon>Gammaproteobacteria</taxon>
        <taxon>Alteromonadales</taxon>
        <taxon>Alteromonadaceae</taxon>
        <taxon>Lacimicrobium</taxon>
    </lineage>
</organism>
<gene>
    <name evidence="1" type="ORF">AT746_08460</name>
</gene>
<dbReference type="EMBL" id="CP013650">
    <property type="protein sequence ID" value="ALS98280.1"/>
    <property type="molecule type" value="Genomic_DNA"/>
</dbReference>